<sequence length="135" mass="14771">MFARKEKDVMRKETPLEKSEIKAFLGPGSQFEGKLIFDEIVRIDGNFRGEVTSRDTLIVGQTADVQAEVNVGTLILSGRFKGNVKATAKVELRSPAQVDGSIDTPVLVVEEGVILNSNLTMKKEKAPEEKAPAKK</sequence>
<protein>
    <recommendedName>
        <fullName evidence="4">Polymer-forming cytoskeletal protein</fullName>
    </recommendedName>
</protein>
<evidence type="ECO:0000313" key="2">
    <source>
        <dbReference type="EMBL" id="BCR02950.1"/>
    </source>
</evidence>
<dbReference type="PANTHER" id="PTHR35024:SF4">
    <property type="entry name" value="POLYMER-FORMING CYTOSKELETAL PROTEIN"/>
    <property type="match status" value="1"/>
</dbReference>
<gene>
    <name evidence="2" type="ORF">DESUT3_00190</name>
</gene>
<accession>A0ABN6DRX4</accession>
<comment type="similarity">
    <text evidence="1">Belongs to the bactofilin family.</text>
</comment>
<evidence type="ECO:0008006" key="4">
    <source>
        <dbReference type="Google" id="ProtNLM"/>
    </source>
</evidence>
<evidence type="ECO:0000256" key="1">
    <source>
        <dbReference type="ARBA" id="ARBA00044755"/>
    </source>
</evidence>
<dbReference type="PANTHER" id="PTHR35024">
    <property type="entry name" value="HYPOTHETICAL CYTOSOLIC PROTEIN"/>
    <property type="match status" value="1"/>
</dbReference>
<name>A0ABN6DRX4_9BACT</name>
<evidence type="ECO:0000313" key="3">
    <source>
        <dbReference type="Proteomes" id="UP001319827"/>
    </source>
</evidence>
<proteinExistence type="inferred from homology"/>
<organism evidence="2 3">
    <name type="scientific">Desulfuromonas versatilis</name>
    <dbReference type="NCBI Taxonomy" id="2802975"/>
    <lineage>
        <taxon>Bacteria</taxon>
        <taxon>Pseudomonadati</taxon>
        <taxon>Thermodesulfobacteriota</taxon>
        <taxon>Desulfuromonadia</taxon>
        <taxon>Desulfuromonadales</taxon>
        <taxon>Desulfuromonadaceae</taxon>
        <taxon>Desulfuromonas</taxon>
    </lineage>
</organism>
<dbReference type="InterPro" id="IPR007607">
    <property type="entry name" value="BacA/B"/>
</dbReference>
<reference evidence="2 3" key="2">
    <citation type="journal article" date="2021" name="Int. J. Syst. Evol. Microbiol.">
        <title>Isolation and Polyphasic Characterization of Desulfuromonas versatilis sp. Nov., an Electrogenic Bacteria Capable of Versatile Metabolism Isolated from a Graphene Oxide-Reducing Enrichment Culture.</title>
        <authorList>
            <person name="Xie L."/>
            <person name="Yoshida N."/>
            <person name="Ishii S."/>
            <person name="Meng L."/>
        </authorList>
    </citation>
    <scope>NUCLEOTIDE SEQUENCE [LARGE SCALE GENOMIC DNA]</scope>
    <source>
        <strain evidence="2 3">NIT-T3</strain>
    </source>
</reference>
<dbReference type="Proteomes" id="UP001319827">
    <property type="component" value="Chromosome"/>
</dbReference>
<dbReference type="Pfam" id="PF04519">
    <property type="entry name" value="Bactofilin"/>
    <property type="match status" value="1"/>
</dbReference>
<dbReference type="EMBL" id="AP024355">
    <property type="protein sequence ID" value="BCR02950.1"/>
    <property type="molecule type" value="Genomic_DNA"/>
</dbReference>
<keyword evidence="3" id="KW-1185">Reference proteome</keyword>
<reference evidence="2 3" key="1">
    <citation type="journal article" date="2016" name="C (Basel)">
        <title>Selective Growth of and Electricity Production by Marine Exoelectrogenic Bacteria in Self-Aggregated Hydrogel of Microbially Reduced Graphene Oxide.</title>
        <authorList>
            <person name="Yoshida N."/>
            <person name="Goto Y."/>
            <person name="Miyata Y."/>
        </authorList>
    </citation>
    <scope>NUCLEOTIDE SEQUENCE [LARGE SCALE GENOMIC DNA]</scope>
    <source>
        <strain evidence="2 3">NIT-T3</strain>
    </source>
</reference>